<reference evidence="1" key="1">
    <citation type="submission" date="2015-04" db="EMBL/GenBank/DDBJ databases">
        <title>The genome sequence of the plant pathogenic Rhizarian Plasmodiophora brassicae reveals insights in its biotrophic life cycle and the origin of chitin synthesis.</title>
        <authorList>
            <person name="Schwelm A."/>
            <person name="Fogelqvist J."/>
            <person name="Knaust A."/>
            <person name="Julke S."/>
            <person name="Lilja T."/>
            <person name="Dhandapani V."/>
            <person name="Bonilla-Rosso G."/>
            <person name="Karlsson M."/>
            <person name="Shevchenko A."/>
            <person name="Choi S.R."/>
            <person name="Kim H.G."/>
            <person name="Park J.Y."/>
            <person name="Lim Y.P."/>
            <person name="Ludwig-Muller J."/>
            <person name="Dixelius C."/>
        </authorList>
    </citation>
    <scope>NUCLEOTIDE SEQUENCE</scope>
    <source>
        <tissue evidence="1">Potato root galls</tissue>
    </source>
</reference>
<accession>A0A0H5R2F3</accession>
<evidence type="ECO:0000313" key="1">
    <source>
        <dbReference type="EMBL" id="CRZ08141.1"/>
    </source>
</evidence>
<proteinExistence type="predicted"/>
<name>A0A0H5R2F3_9EUKA</name>
<dbReference type="EMBL" id="HACM01007699">
    <property type="protein sequence ID" value="CRZ08141.1"/>
    <property type="molecule type" value="Transcribed_RNA"/>
</dbReference>
<dbReference type="EMBL" id="HACM01007701">
    <property type="protein sequence ID" value="CRZ08143.1"/>
    <property type="molecule type" value="Transcribed_RNA"/>
</dbReference>
<dbReference type="AlphaFoldDB" id="A0A0H5R2F3"/>
<protein>
    <submittedName>
        <fullName evidence="1">Uncharacterized protein</fullName>
    </submittedName>
</protein>
<organism evidence="1">
    <name type="scientific">Spongospora subterranea</name>
    <dbReference type="NCBI Taxonomy" id="70186"/>
    <lineage>
        <taxon>Eukaryota</taxon>
        <taxon>Sar</taxon>
        <taxon>Rhizaria</taxon>
        <taxon>Endomyxa</taxon>
        <taxon>Phytomyxea</taxon>
        <taxon>Plasmodiophorida</taxon>
        <taxon>Plasmodiophoridae</taxon>
        <taxon>Spongospora</taxon>
    </lineage>
</organism>
<sequence>MVSLDIGDNACDDTKCRSSSDLQTCLFTLRAETVNFRNIECYVTDEDMETVLMGKLFEAPNNRRDVEETSSTTATEASKLQLHRFVVQDDPGDADAFKEYWQFPLHPDSHEFCFFMTHEVVFTPRQKYSGHN</sequence>